<dbReference type="PANTHER" id="PTHR46796">
    <property type="entry name" value="HTH-TYPE TRANSCRIPTIONAL ACTIVATOR RHAS-RELATED"/>
    <property type="match status" value="1"/>
</dbReference>
<gene>
    <name evidence="5" type="ORF">SIM66_03310</name>
</gene>
<evidence type="ECO:0000256" key="2">
    <source>
        <dbReference type="ARBA" id="ARBA00023125"/>
    </source>
</evidence>
<name>A0ABU4NY32_AZOBR</name>
<keyword evidence="2" id="KW-0238">DNA-binding</keyword>
<accession>A0ABU4NY32</accession>
<dbReference type="Proteomes" id="UP001277471">
    <property type="component" value="Unassembled WGS sequence"/>
</dbReference>
<evidence type="ECO:0000313" key="6">
    <source>
        <dbReference type="Proteomes" id="UP001277471"/>
    </source>
</evidence>
<dbReference type="PROSITE" id="PS00041">
    <property type="entry name" value="HTH_ARAC_FAMILY_1"/>
    <property type="match status" value="1"/>
</dbReference>
<feature type="domain" description="HTH araC/xylS-type" evidence="4">
    <location>
        <begin position="200"/>
        <end position="298"/>
    </location>
</feature>
<proteinExistence type="predicted"/>
<dbReference type="PRINTS" id="PR00032">
    <property type="entry name" value="HTHARAC"/>
</dbReference>
<dbReference type="InterPro" id="IPR018062">
    <property type="entry name" value="HTH_AraC-typ_CS"/>
</dbReference>
<evidence type="ECO:0000256" key="3">
    <source>
        <dbReference type="ARBA" id="ARBA00023163"/>
    </source>
</evidence>
<dbReference type="EMBL" id="JAWXYC010000001">
    <property type="protein sequence ID" value="MDX5950233.1"/>
    <property type="molecule type" value="Genomic_DNA"/>
</dbReference>
<dbReference type="Pfam" id="PF12833">
    <property type="entry name" value="HTH_18"/>
    <property type="match status" value="1"/>
</dbReference>
<dbReference type="InterPro" id="IPR050204">
    <property type="entry name" value="AraC_XylS_family_regulators"/>
</dbReference>
<keyword evidence="1" id="KW-0805">Transcription regulation</keyword>
<comment type="caution">
    <text evidence="5">The sequence shown here is derived from an EMBL/GenBank/DDBJ whole genome shotgun (WGS) entry which is preliminary data.</text>
</comment>
<dbReference type="SUPFAM" id="SSF46689">
    <property type="entry name" value="Homeodomain-like"/>
    <property type="match status" value="2"/>
</dbReference>
<reference evidence="5 6" key="1">
    <citation type="submission" date="2023-11" db="EMBL/GenBank/DDBJ databases">
        <title>MicrobeMod: A computational toolkit for identifying prokaryotic methylation and restriction-modification with nanopore sequencing.</title>
        <authorList>
            <person name="Crits-Christoph A."/>
            <person name="Kang S.C."/>
            <person name="Lee H."/>
            <person name="Ostrov N."/>
        </authorList>
    </citation>
    <scope>NUCLEOTIDE SEQUENCE [LARGE SCALE GENOMIC DNA]</scope>
    <source>
        <strain evidence="5 6">ATCC 29145</strain>
    </source>
</reference>
<dbReference type="SMART" id="SM00342">
    <property type="entry name" value="HTH_ARAC"/>
    <property type="match status" value="1"/>
</dbReference>
<evidence type="ECO:0000256" key="1">
    <source>
        <dbReference type="ARBA" id="ARBA00023015"/>
    </source>
</evidence>
<protein>
    <submittedName>
        <fullName evidence="5">AraC family transcriptional regulator</fullName>
    </submittedName>
</protein>
<dbReference type="InterPro" id="IPR018060">
    <property type="entry name" value="HTH_AraC"/>
</dbReference>
<organism evidence="5 6">
    <name type="scientific">Azospirillum brasilense</name>
    <dbReference type="NCBI Taxonomy" id="192"/>
    <lineage>
        <taxon>Bacteria</taxon>
        <taxon>Pseudomonadati</taxon>
        <taxon>Pseudomonadota</taxon>
        <taxon>Alphaproteobacteria</taxon>
        <taxon>Rhodospirillales</taxon>
        <taxon>Azospirillaceae</taxon>
        <taxon>Azospirillum</taxon>
    </lineage>
</organism>
<sequence>MTLSIDHTAGRDAPGAIGEILDRPPALVNEVLRGGTRLTQRWGHGEFHATLPGMATHVVMTYYGAAQDSSWRQGSRRMAARTRPGSITLIPEGQDGRWDVEGPIEVSHVYLPDDRLQSSADVLAKGRRIELVGRICFEDMASSRILELLSHEAAHGDVSSSLFVEQAIELLCTQLVRAHSSQGLLEAPAPRRGLADWQVKRVTAYMREFMDQEIRLDELAKLVNLSRFHFCTAFRLATGQTPHEWLTALRITRSRELLAEPEMPITSIALAVGYQTPSSFASSFRKVTGMTPTAYRRAL</sequence>
<dbReference type="PROSITE" id="PS01124">
    <property type="entry name" value="HTH_ARAC_FAMILY_2"/>
    <property type="match status" value="1"/>
</dbReference>
<dbReference type="GeneID" id="56448046"/>
<dbReference type="InterPro" id="IPR020449">
    <property type="entry name" value="Tscrpt_reg_AraC-type_HTH"/>
</dbReference>
<evidence type="ECO:0000313" key="5">
    <source>
        <dbReference type="EMBL" id="MDX5950233.1"/>
    </source>
</evidence>
<dbReference type="RefSeq" id="WP_051140878.1">
    <property type="nucleotide sequence ID" value="NZ_CP032342.1"/>
</dbReference>
<dbReference type="PANTHER" id="PTHR46796:SF14">
    <property type="entry name" value="TRANSCRIPTIONAL REGULATORY PROTEIN"/>
    <property type="match status" value="1"/>
</dbReference>
<dbReference type="Gene3D" id="1.10.10.60">
    <property type="entry name" value="Homeodomain-like"/>
    <property type="match status" value="2"/>
</dbReference>
<dbReference type="InterPro" id="IPR009057">
    <property type="entry name" value="Homeodomain-like_sf"/>
</dbReference>
<evidence type="ECO:0000259" key="4">
    <source>
        <dbReference type="PROSITE" id="PS01124"/>
    </source>
</evidence>
<keyword evidence="6" id="KW-1185">Reference proteome</keyword>
<keyword evidence="3" id="KW-0804">Transcription</keyword>